<keyword evidence="3" id="KW-1185">Reference proteome</keyword>
<dbReference type="EMBL" id="JAHWGI010001400">
    <property type="protein sequence ID" value="KAK3929377.1"/>
    <property type="molecule type" value="Genomic_DNA"/>
</dbReference>
<feature type="domain" description="Transposable element P transposase-like GTP-binding insertion" evidence="1">
    <location>
        <begin position="1"/>
        <end position="55"/>
    </location>
</feature>
<sequence length="150" mass="17543">MNFAMAYQFFGNSTAKGMQWYREQKHVSQLQDSKPTQDFIEKIDRLAHAINSGGPKGALWSNSEEEKVITDPIKYHRECIALPEPNGRRWFYSDLTDVGLHVTLNSTLEISKYLRDKVGFTYVMTKRLNQDCLEVILYMKYYFSFLVPQN</sequence>
<gene>
    <name evidence="2" type="ORF">KUF71_018014</name>
</gene>
<dbReference type="InterPro" id="IPR048366">
    <property type="entry name" value="TNP-like_GBD"/>
</dbReference>
<protein>
    <submittedName>
        <fullName evidence="2">F420-dependent glucose-6-phosphate dehydrogenase</fullName>
    </submittedName>
</protein>
<dbReference type="Pfam" id="PF21788">
    <property type="entry name" value="TNP-like_GBD"/>
    <property type="match status" value="1"/>
</dbReference>
<evidence type="ECO:0000259" key="1">
    <source>
        <dbReference type="Pfam" id="PF21788"/>
    </source>
</evidence>
<name>A0AAE1LT33_9NEOP</name>
<organism evidence="2 3">
    <name type="scientific">Frankliniella fusca</name>
    <dbReference type="NCBI Taxonomy" id="407009"/>
    <lineage>
        <taxon>Eukaryota</taxon>
        <taxon>Metazoa</taxon>
        <taxon>Ecdysozoa</taxon>
        <taxon>Arthropoda</taxon>
        <taxon>Hexapoda</taxon>
        <taxon>Insecta</taxon>
        <taxon>Pterygota</taxon>
        <taxon>Neoptera</taxon>
        <taxon>Paraneoptera</taxon>
        <taxon>Thysanoptera</taxon>
        <taxon>Terebrantia</taxon>
        <taxon>Thripoidea</taxon>
        <taxon>Thripidae</taxon>
        <taxon>Frankliniella</taxon>
    </lineage>
</organism>
<comment type="caution">
    <text evidence="2">The sequence shown here is derived from an EMBL/GenBank/DDBJ whole genome shotgun (WGS) entry which is preliminary data.</text>
</comment>
<reference evidence="2" key="2">
    <citation type="journal article" date="2023" name="BMC Genomics">
        <title>Pest status, molecular evolution, and epigenetic factors derived from the genome assembly of Frankliniella fusca, a thysanopteran phytovirus vector.</title>
        <authorList>
            <person name="Catto M.A."/>
            <person name="Labadie P.E."/>
            <person name="Jacobson A.L."/>
            <person name="Kennedy G.G."/>
            <person name="Srinivasan R."/>
            <person name="Hunt B.G."/>
        </authorList>
    </citation>
    <scope>NUCLEOTIDE SEQUENCE</scope>
    <source>
        <strain evidence="2">PL_HMW_Pooled</strain>
    </source>
</reference>
<proteinExistence type="predicted"/>
<evidence type="ECO:0000313" key="2">
    <source>
        <dbReference type="EMBL" id="KAK3929377.1"/>
    </source>
</evidence>
<accession>A0AAE1LT33</accession>
<evidence type="ECO:0000313" key="3">
    <source>
        <dbReference type="Proteomes" id="UP001219518"/>
    </source>
</evidence>
<reference evidence="2" key="1">
    <citation type="submission" date="2021-07" db="EMBL/GenBank/DDBJ databases">
        <authorList>
            <person name="Catto M.A."/>
            <person name="Jacobson A."/>
            <person name="Kennedy G."/>
            <person name="Labadie P."/>
            <person name="Hunt B.G."/>
            <person name="Srinivasan R."/>
        </authorList>
    </citation>
    <scope>NUCLEOTIDE SEQUENCE</scope>
    <source>
        <strain evidence="2">PL_HMW_Pooled</strain>
        <tissue evidence="2">Head</tissue>
    </source>
</reference>
<dbReference type="AlphaFoldDB" id="A0AAE1LT33"/>
<dbReference type="Proteomes" id="UP001219518">
    <property type="component" value="Unassembled WGS sequence"/>
</dbReference>